<dbReference type="GO" id="GO:0030288">
    <property type="term" value="C:outer membrane-bounded periplasmic space"/>
    <property type="evidence" value="ECO:0007669"/>
    <property type="project" value="TreeGrafter"/>
</dbReference>
<dbReference type="EC" id="2.4.99.28" evidence="14"/>
<feature type="region of interest" description="Disordered" evidence="16">
    <location>
        <begin position="652"/>
        <end position="827"/>
    </location>
</feature>
<evidence type="ECO:0000256" key="1">
    <source>
        <dbReference type="ARBA" id="ARBA00004370"/>
    </source>
</evidence>
<dbReference type="Pfam" id="PF00905">
    <property type="entry name" value="Transpeptidase"/>
    <property type="match status" value="1"/>
</dbReference>
<reference evidence="20" key="1">
    <citation type="submission" date="2018-01" db="EMBL/GenBank/DDBJ databases">
        <title>Draft Genome Sequence of the Radioresistant Bacterium Deinococcus aerius TR0125, Isolated from the Higher Atmosphere above Japan.</title>
        <authorList>
            <person name="Satoh K."/>
            <person name="Arai H."/>
            <person name="Sanzen T."/>
            <person name="Kawaguchi Y."/>
            <person name="Hayashi H."/>
            <person name="Yokobori S."/>
            <person name="Yamagishi A."/>
            <person name="Oono Y."/>
            <person name="Narumi I."/>
        </authorList>
    </citation>
    <scope>NUCLEOTIDE SEQUENCE [LARGE SCALE GENOMIC DNA]</scope>
    <source>
        <strain evidence="20">TR0125</strain>
    </source>
</reference>
<dbReference type="GO" id="GO:0008360">
    <property type="term" value="P:regulation of cell shape"/>
    <property type="evidence" value="ECO:0007669"/>
    <property type="project" value="UniProtKB-KW"/>
</dbReference>
<dbReference type="InterPro" id="IPR001460">
    <property type="entry name" value="PCN-bd_Tpept"/>
</dbReference>
<dbReference type="PANTHER" id="PTHR32282">
    <property type="entry name" value="BINDING PROTEIN TRANSPEPTIDASE, PUTATIVE-RELATED"/>
    <property type="match status" value="1"/>
</dbReference>
<evidence type="ECO:0000256" key="3">
    <source>
        <dbReference type="ARBA" id="ARBA00022670"/>
    </source>
</evidence>
<evidence type="ECO:0000256" key="6">
    <source>
        <dbReference type="ARBA" id="ARBA00022692"/>
    </source>
</evidence>
<evidence type="ECO:0000256" key="14">
    <source>
        <dbReference type="ARBA" id="ARBA00044770"/>
    </source>
</evidence>
<keyword evidence="9" id="KW-0573">Peptidoglycan synthesis</keyword>
<evidence type="ECO:0000256" key="2">
    <source>
        <dbReference type="ARBA" id="ARBA00022645"/>
    </source>
</evidence>
<keyword evidence="12" id="KW-0511">Multifunctional enzyme</keyword>
<dbReference type="GO" id="GO:0008658">
    <property type="term" value="F:penicillin binding"/>
    <property type="evidence" value="ECO:0007669"/>
    <property type="project" value="InterPro"/>
</dbReference>
<keyword evidence="10" id="KW-1133">Transmembrane helix</keyword>
<dbReference type="GO" id="GO:0004180">
    <property type="term" value="F:carboxypeptidase activity"/>
    <property type="evidence" value="ECO:0007669"/>
    <property type="project" value="UniProtKB-KW"/>
</dbReference>
<dbReference type="Gene3D" id="1.10.3810.10">
    <property type="entry name" value="Biosynthetic peptidoglycan transglycosylase-like"/>
    <property type="match status" value="1"/>
</dbReference>
<dbReference type="InterPro" id="IPR012338">
    <property type="entry name" value="Beta-lactam/transpept-like"/>
</dbReference>
<dbReference type="GO" id="GO:0008955">
    <property type="term" value="F:peptidoglycan glycosyltransferase activity"/>
    <property type="evidence" value="ECO:0007669"/>
    <property type="project" value="UniProtKB-EC"/>
</dbReference>
<dbReference type="GO" id="GO:0071555">
    <property type="term" value="P:cell wall organization"/>
    <property type="evidence" value="ECO:0007669"/>
    <property type="project" value="UniProtKB-KW"/>
</dbReference>
<evidence type="ECO:0000256" key="4">
    <source>
        <dbReference type="ARBA" id="ARBA00022676"/>
    </source>
</evidence>
<dbReference type="InterPro" id="IPR050396">
    <property type="entry name" value="Glycosyltr_51/Transpeptidase"/>
</dbReference>
<feature type="domain" description="Penicillin-binding protein transpeptidase" evidence="17">
    <location>
        <begin position="349"/>
        <end position="594"/>
    </location>
</feature>
<feature type="compositionally biased region" description="Polar residues" evidence="16">
    <location>
        <begin position="741"/>
        <end position="759"/>
    </location>
</feature>
<protein>
    <recommendedName>
        <fullName evidence="14">peptidoglycan glycosyltransferase</fullName>
        <ecNumber evidence="14">2.4.99.28</ecNumber>
    </recommendedName>
</protein>
<keyword evidence="6" id="KW-0812">Transmembrane</keyword>
<evidence type="ECO:0000259" key="17">
    <source>
        <dbReference type="Pfam" id="PF00905"/>
    </source>
</evidence>
<dbReference type="PANTHER" id="PTHR32282:SF27">
    <property type="entry name" value="PENICILLIN-BINDING PROTEIN 1A"/>
    <property type="match status" value="1"/>
</dbReference>
<dbReference type="AlphaFoldDB" id="A0A2I9D836"/>
<evidence type="ECO:0000313" key="19">
    <source>
        <dbReference type="EMBL" id="GBF06966.1"/>
    </source>
</evidence>
<dbReference type="GO" id="GO:0009252">
    <property type="term" value="P:peptidoglycan biosynthetic process"/>
    <property type="evidence" value="ECO:0007669"/>
    <property type="project" value="UniProtKB-KW"/>
</dbReference>
<keyword evidence="7" id="KW-0378">Hydrolase</keyword>
<evidence type="ECO:0000259" key="18">
    <source>
        <dbReference type="Pfam" id="PF00912"/>
    </source>
</evidence>
<evidence type="ECO:0000256" key="5">
    <source>
        <dbReference type="ARBA" id="ARBA00022679"/>
    </source>
</evidence>
<evidence type="ECO:0000256" key="7">
    <source>
        <dbReference type="ARBA" id="ARBA00022801"/>
    </source>
</evidence>
<dbReference type="Gene3D" id="3.40.710.10">
    <property type="entry name" value="DD-peptidase/beta-lactamase superfamily"/>
    <property type="match status" value="1"/>
</dbReference>
<sequence>MRLFTGLGVLLLLGAAGAGGMWWAWGRDLPSVQDLDVLEFSGKTRVYDRQGSLVGTLTPSLGSGEGVNRDLLKLNEISPWLQKAIVTSEDRRFFEHHGVDYIGIARGLLKGIFENDLEGGSSITQQVVKNTLLSDLKSARTPERKFKEAVLAYQLERSFTKNQILNAYLNVIYWGDGGRSDIIGAGTAARAYFRKSAADLNLAESVYLTTIVPAPNKRYKDFQAYRPLMRNLLDRMVEDGRVTKAEADAAWRTPIYPAGWRIGWNSDGTVRSAVLERPERLQENMPPPPVQTAFHYLQAVERELIPKIGRKALFGGGKVYTALDLGAQEASERASLNAQLPDGATLGLALVSPKNGEVLALVGQKLTGGRPSDWNNATQARRQVGSSIKPLLYTLALEKGWKQSDTVLDAPLTGDYQPQNYDGRWTGRYVTMRYALDHSLNLPTVRIAQEVGLSSFEAKLRELGLDPPPNAGLSLSIGTLEASPLQMAAAYAPFANGGLYYTPTLVRRVEDDRGQVLYNRPTPQGKRVWDERTAWLGLDMIRGVVNDLTPAEGGLATRAQIPGREVGGKTGTTNDVKDLWFAGVTPTISGAVWVGKQAGGALPGWAYSGEIPTPVWQQAVAGALAGQPRQSFTEPGGITYRVVRRVEMAFREEEADQEQVARDGSGNGEGGGFFSRRDRAPAPAPQPEPDPASQPGPVTEVPPQDAPTGEVPSLDLNAVPVDPAIDGIPTGDPYAAPQENPAPQENTPVQPNTDETFTSGEPEPLPAEPAPDSGSSIDIAPEPAPAEPQPLPEEGGDIPVSPDGFSTDGNQTDGSSESSPSETAPTF</sequence>
<dbReference type="GO" id="GO:0016020">
    <property type="term" value="C:membrane"/>
    <property type="evidence" value="ECO:0007669"/>
    <property type="project" value="UniProtKB-SubCell"/>
</dbReference>
<proteinExistence type="predicted"/>
<evidence type="ECO:0000256" key="8">
    <source>
        <dbReference type="ARBA" id="ARBA00022960"/>
    </source>
</evidence>
<feature type="domain" description="Glycosyl transferase family 51" evidence="18">
    <location>
        <begin position="65"/>
        <end position="236"/>
    </location>
</feature>
<dbReference type="GO" id="GO:0006508">
    <property type="term" value="P:proteolysis"/>
    <property type="evidence" value="ECO:0007669"/>
    <property type="project" value="UniProtKB-KW"/>
</dbReference>
<dbReference type="InterPro" id="IPR001264">
    <property type="entry name" value="Glyco_trans_51"/>
</dbReference>
<feature type="compositionally biased region" description="Pro residues" evidence="16">
    <location>
        <begin position="682"/>
        <end position="694"/>
    </location>
</feature>
<feature type="compositionally biased region" description="Low complexity" evidence="16">
    <location>
        <begin position="815"/>
        <end position="827"/>
    </location>
</feature>
<dbReference type="SUPFAM" id="SSF56601">
    <property type="entry name" value="beta-lactamase/transpeptidase-like"/>
    <property type="match status" value="1"/>
</dbReference>
<dbReference type="SUPFAM" id="SSF53955">
    <property type="entry name" value="Lysozyme-like"/>
    <property type="match status" value="1"/>
</dbReference>
<comment type="subcellular location">
    <subcellularLocation>
        <location evidence="1">Membrane</location>
    </subcellularLocation>
</comment>
<evidence type="ECO:0000256" key="11">
    <source>
        <dbReference type="ARBA" id="ARBA00023136"/>
    </source>
</evidence>
<evidence type="ECO:0000313" key="20">
    <source>
        <dbReference type="Proteomes" id="UP000236569"/>
    </source>
</evidence>
<name>A0A2I9D836_9DEIO</name>
<dbReference type="InterPro" id="IPR023346">
    <property type="entry name" value="Lysozyme-like_dom_sf"/>
</dbReference>
<keyword evidence="8" id="KW-0133">Cell shape</keyword>
<keyword evidence="20" id="KW-1185">Reference proteome</keyword>
<keyword evidence="11" id="KW-0472">Membrane</keyword>
<dbReference type="EMBL" id="BFAG01000011">
    <property type="protein sequence ID" value="GBF06966.1"/>
    <property type="molecule type" value="Genomic_DNA"/>
</dbReference>
<evidence type="ECO:0000256" key="13">
    <source>
        <dbReference type="ARBA" id="ARBA00023316"/>
    </source>
</evidence>
<evidence type="ECO:0000256" key="10">
    <source>
        <dbReference type="ARBA" id="ARBA00022989"/>
    </source>
</evidence>
<accession>A0A2I9D836</accession>
<feature type="compositionally biased region" description="Pro residues" evidence="16">
    <location>
        <begin position="782"/>
        <end position="791"/>
    </location>
</feature>
<evidence type="ECO:0000256" key="9">
    <source>
        <dbReference type="ARBA" id="ARBA00022984"/>
    </source>
</evidence>
<dbReference type="Pfam" id="PF00912">
    <property type="entry name" value="Transgly"/>
    <property type="match status" value="1"/>
</dbReference>
<comment type="catalytic activity">
    <reaction evidence="15">
        <text>[GlcNAc-(1-&gt;4)-Mur2Ac(oyl-L-Ala-gamma-D-Glu-L-Lys-D-Ala-D-Ala)](n)-di-trans,octa-cis-undecaprenyl diphosphate + beta-D-GlcNAc-(1-&gt;4)-Mur2Ac(oyl-L-Ala-gamma-D-Glu-L-Lys-D-Ala-D-Ala)-di-trans,octa-cis-undecaprenyl diphosphate = [GlcNAc-(1-&gt;4)-Mur2Ac(oyl-L-Ala-gamma-D-Glu-L-Lys-D-Ala-D-Ala)](n+1)-di-trans,octa-cis-undecaprenyl diphosphate + di-trans,octa-cis-undecaprenyl diphosphate + H(+)</text>
        <dbReference type="Rhea" id="RHEA:23708"/>
        <dbReference type="Rhea" id="RHEA-COMP:9602"/>
        <dbReference type="Rhea" id="RHEA-COMP:9603"/>
        <dbReference type="ChEBI" id="CHEBI:15378"/>
        <dbReference type="ChEBI" id="CHEBI:58405"/>
        <dbReference type="ChEBI" id="CHEBI:60033"/>
        <dbReference type="ChEBI" id="CHEBI:78435"/>
        <dbReference type="EC" id="2.4.99.28"/>
    </reaction>
</comment>
<evidence type="ECO:0000256" key="12">
    <source>
        <dbReference type="ARBA" id="ARBA00023268"/>
    </source>
</evidence>
<keyword evidence="2" id="KW-0121">Carboxypeptidase</keyword>
<comment type="caution">
    <text evidence="19">The sequence shown here is derived from an EMBL/GenBank/DDBJ whole genome shotgun (WGS) entry which is preliminary data.</text>
</comment>
<keyword evidence="4" id="KW-0328">Glycosyltransferase</keyword>
<dbReference type="RefSeq" id="WP_103130300.1">
    <property type="nucleotide sequence ID" value="NZ_BFAG01000011.1"/>
</dbReference>
<dbReference type="OrthoDB" id="9766909at2"/>
<keyword evidence="3" id="KW-0645">Protease</keyword>
<keyword evidence="5 19" id="KW-0808">Transferase</keyword>
<dbReference type="Proteomes" id="UP000236569">
    <property type="component" value="Unassembled WGS sequence"/>
</dbReference>
<dbReference type="InterPro" id="IPR036950">
    <property type="entry name" value="PBP_transglycosylase"/>
</dbReference>
<keyword evidence="13" id="KW-0961">Cell wall biogenesis/degradation</keyword>
<gene>
    <name evidence="19" type="ORF">DAERI_110148</name>
</gene>
<evidence type="ECO:0000256" key="16">
    <source>
        <dbReference type="SAM" id="MobiDB-lite"/>
    </source>
</evidence>
<evidence type="ECO:0000256" key="15">
    <source>
        <dbReference type="ARBA" id="ARBA00049902"/>
    </source>
</evidence>
<organism evidence="19 20">
    <name type="scientific">Deinococcus aerius</name>
    <dbReference type="NCBI Taxonomy" id="200253"/>
    <lineage>
        <taxon>Bacteria</taxon>
        <taxon>Thermotogati</taxon>
        <taxon>Deinococcota</taxon>
        <taxon>Deinococci</taxon>
        <taxon>Deinococcales</taxon>
        <taxon>Deinococcaceae</taxon>
        <taxon>Deinococcus</taxon>
    </lineage>
</organism>